<dbReference type="Gene3D" id="3.65.10.10">
    <property type="entry name" value="Enolpyruvate transferase domain"/>
    <property type="match status" value="2"/>
</dbReference>
<dbReference type="Pfam" id="PF00275">
    <property type="entry name" value="EPSP_synthase"/>
    <property type="match status" value="1"/>
</dbReference>
<gene>
    <name evidence="17" type="ORF">PanWU01x14_356440</name>
</gene>
<evidence type="ECO:0000313" key="18">
    <source>
        <dbReference type="Proteomes" id="UP000237105"/>
    </source>
</evidence>
<dbReference type="CDD" id="cd01555">
    <property type="entry name" value="UdpNAET"/>
    <property type="match status" value="1"/>
</dbReference>
<dbReference type="Proteomes" id="UP000237105">
    <property type="component" value="Unassembled WGS sequence"/>
</dbReference>
<keyword evidence="8" id="KW-0131">Cell cycle</keyword>
<name>A0A2P5A8Y8_PARAD</name>
<keyword evidence="5 17" id="KW-0808">Transferase</keyword>
<comment type="subcellular location">
    <subcellularLocation>
        <location evidence="1">Cytoplasm</location>
    </subcellularLocation>
</comment>
<evidence type="ECO:0000256" key="13">
    <source>
        <dbReference type="ARBA" id="ARBA00042443"/>
    </source>
</evidence>
<feature type="domain" description="Enolpyruvate transferase" evidence="16">
    <location>
        <begin position="46"/>
        <end position="455"/>
    </location>
</feature>
<evidence type="ECO:0000256" key="15">
    <source>
        <dbReference type="ARBA" id="ARBA00047527"/>
    </source>
</evidence>
<dbReference type="HAMAP" id="MF_00111">
    <property type="entry name" value="MurA"/>
    <property type="match status" value="1"/>
</dbReference>
<comment type="similarity">
    <text evidence="10">Belongs to the EPSP synthase family. MurA subfamily.</text>
</comment>
<dbReference type="PANTHER" id="PTHR43783:SF1">
    <property type="entry name" value="UDP-N-ACETYLGLUCOSAMINE 1-CARBOXYVINYLTRANSFERASE"/>
    <property type="match status" value="1"/>
</dbReference>
<dbReference type="InterPro" id="IPR050068">
    <property type="entry name" value="MurA_subfamily"/>
</dbReference>
<dbReference type="GO" id="GO:0008760">
    <property type="term" value="F:UDP-N-acetylglucosamine 1-carboxyvinyltransferase activity"/>
    <property type="evidence" value="ECO:0007669"/>
    <property type="project" value="UniProtKB-EC"/>
</dbReference>
<dbReference type="GO" id="GO:0019277">
    <property type="term" value="P:UDP-N-acetylgalactosamine biosynthetic process"/>
    <property type="evidence" value="ECO:0007669"/>
    <property type="project" value="InterPro"/>
</dbReference>
<evidence type="ECO:0000256" key="8">
    <source>
        <dbReference type="ARBA" id="ARBA00023306"/>
    </source>
</evidence>
<dbReference type="PANTHER" id="PTHR43783">
    <property type="entry name" value="UDP-N-ACETYLGLUCOSAMINE 1-CARBOXYVINYLTRANSFERASE"/>
    <property type="match status" value="1"/>
</dbReference>
<evidence type="ECO:0000313" key="17">
    <source>
        <dbReference type="EMBL" id="PON33000.1"/>
    </source>
</evidence>
<dbReference type="NCBIfam" id="NF006873">
    <property type="entry name" value="PRK09369.1"/>
    <property type="match status" value="1"/>
</dbReference>
<comment type="caution">
    <text evidence="17">The sequence shown here is derived from an EMBL/GenBank/DDBJ whole genome shotgun (WGS) entry which is preliminary data.</text>
</comment>
<evidence type="ECO:0000256" key="1">
    <source>
        <dbReference type="ARBA" id="ARBA00004496"/>
    </source>
</evidence>
<keyword evidence="3" id="KW-0963">Cytoplasm</keyword>
<evidence type="ECO:0000256" key="11">
    <source>
        <dbReference type="ARBA" id="ARBA00039108"/>
    </source>
</evidence>
<evidence type="ECO:0000256" key="14">
    <source>
        <dbReference type="ARBA" id="ARBA00042842"/>
    </source>
</evidence>
<keyword evidence="18" id="KW-1185">Reference proteome</keyword>
<dbReference type="EMBL" id="JXTB01000764">
    <property type="protein sequence ID" value="PON33000.1"/>
    <property type="molecule type" value="Genomic_DNA"/>
</dbReference>
<keyword evidence="9" id="KW-0961">Cell wall biogenesis/degradation</keyword>
<dbReference type="GO" id="GO:0071555">
    <property type="term" value="P:cell wall organization"/>
    <property type="evidence" value="ECO:0007669"/>
    <property type="project" value="UniProtKB-KW"/>
</dbReference>
<comment type="pathway">
    <text evidence="2">Cell wall biogenesis; peptidoglycan biosynthesis.</text>
</comment>
<keyword evidence="4" id="KW-0132">Cell division</keyword>
<dbReference type="InterPro" id="IPR036968">
    <property type="entry name" value="Enolpyruvate_Tfrase_sf"/>
</dbReference>
<evidence type="ECO:0000259" key="16">
    <source>
        <dbReference type="Pfam" id="PF00275"/>
    </source>
</evidence>
<evidence type="ECO:0000256" key="6">
    <source>
        <dbReference type="ARBA" id="ARBA00022960"/>
    </source>
</evidence>
<dbReference type="SUPFAM" id="SSF55205">
    <property type="entry name" value="EPT/RTPC-like"/>
    <property type="match status" value="1"/>
</dbReference>
<evidence type="ECO:0000256" key="4">
    <source>
        <dbReference type="ARBA" id="ARBA00022618"/>
    </source>
</evidence>
<sequence length="474" mass="49728">MAASTISTVPLRKPPLCLYSQTQTQTQTQIKAPNHSKTHDHKLAINGPSELSGHVAISGSKNAALPILAATLCCSGTSKITNVPSLSDTRTMASILGSLGAEVEVFNDEILVKTDEVRSFEPNSEEISKIRGGFFVVGPLLARFGAAVVALPGGCDIGARPVDLYIRGLRALGAVVDLRDGKVQAYAANGRGLVGGRFQLDYPSVGATETLMMAASLADGVTVLSNVAKEPEVVSLAHFLRDSGACIEGAGGDRIVIKGKSLLHGSECTIAPDRIEAGSFMLAAAITRSCISISRVVPSDVSCLIDKLRAAGCQIRRCSRDNLEVSAVSTDGTNLKGFDIKTGPFPAFPTDLQPQTMALLTTCDGSSIVEESVFEKRMGHAHELIKLGARIQVCASTALVSGKDRGRSLSGSSVVATDLRGGMSLVLAGLAANGTTEISGVEHIDRGYENLVMKLQRLRADVKRLVPAPCPPQQ</sequence>
<evidence type="ECO:0000256" key="3">
    <source>
        <dbReference type="ARBA" id="ARBA00022490"/>
    </source>
</evidence>
<evidence type="ECO:0000256" key="7">
    <source>
        <dbReference type="ARBA" id="ARBA00022984"/>
    </source>
</evidence>
<proteinExistence type="inferred from homology"/>
<dbReference type="EC" id="2.5.1.7" evidence="11"/>
<keyword evidence="6" id="KW-0133">Cell shape</keyword>
<comment type="catalytic activity">
    <reaction evidence="15">
        <text>phosphoenolpyruvate + UDP-N-acetyl-alpha-D-glucosamine = UDP-N-acetyl-3-O-(1-carboxyvinyl)-alpha-D-glucosamine + phosphate</text>
        <dbReference type="Rhea" id="RHEA:18681"/>
        <dbReference type="ChEBI" id="CHEBI:43474"/>
        <dbReference type="ChEBI" id="CHEBI:57705"/>
        <dbReference type="ChEBI" id="CHEBI:58702"/>
        <dbReference type="ChEBI" id="CHEBI:68483"/>
        <dbReference type="EC" id="2.5.1.7"/>
    </reaction>
</comment>
<dbReference type="STRING" id="3476.A0A2P5A8Y8"/>
<reference evidence="18" key="1">
    <citation type="submission" date="2016-06" db="EMBL/GenBank/DDBJ databases">
        <title>Parallel loss of symbiosis genes in relatives of nitrogen-fixing non-legume Parasponia.</title>
        <authorList>
            <person name="Van Velzen R."/>
            <person name="Holmer R."/>
            <person name="Bu F."/>
            <person name="Rutten L."/>
            <person name="Van Zeijl A."/>
            <person name="Liu W."/>
            <person name="Santuari L."/>
            <person name="Cao Q."/>
            <person name="Sharma T."/>
            <person name="Shen D."/>
            <person name="Roswanjaya Y."/>
            <person name="Wardhani T."/>
            <person name="Kalhor M.S."/>
            <person name="Jansen J."/>
            <person name="Van den Hoogen J."/>
            <person name="Gungor B."/>
            <person name="Hartog M."/>
            <person name="Hontelez J."/>
            <person name="Verver J."/>
            <person name="Yang W.-C."/>
            <person name="Schijlen E."/>
            <person name="Repin R."/>
            <person name="Schilthuizen M."/>
            <person name="Schranz E."/>
            <person name="Heidstra R."/>
            <person name="Miyata K."/>
            <person name="Fedorova E."/>
            <person name="Kohlen W."/>
            <person name="Bisseling T."/>
            <person name="Smit S."/>
            <person name="Geurts R."/>
        </authorList>
    </citation>
    <scope>NUCLEOTIDE SEQUENCE [LARGE SCALE GENOMIC DNA]</scope>
    <source>
        <strain evidence="18">cv. WU1-14</strain>
    </source>
</reference>
<evidence type="ECO:0000256" key="9">
    <source>
        <dbReference type="ARBA" id="ARBA00023316"/>
    </source>
</evidence>
<dbReference type="AlphaFoldDB" id="A0A2P5A8Y8"/>
<accession>A0A2P5A8Y8</accession>
<evidence type="ECO:0000256" key="12">
    <source>
        <dbReference type="ARBA" id="ARBA00039754"/>
    </source>
</evidence>
<evidence type="ECO:0000256" key="10">
    <source>
        <dbReference type="ARBA" id="ARBA00038367"/>
    </source>
</evidence>
<dbReference type="InterPro" id="IPR013792">
    <property type="entry name" value="RNA3'P_cycl/enolpyr_Trfase_a/b"/>
</dbReference>
<evidence type="ECO:0000256" key="2">
    <source>
        <dbReference type="ARBA" id="ARBA00004752"/>
    </source>
</evidence>
<dbReference type="InterPro" id="IPR001986">
    <property type="entry name" value="Enolpyruvate_Tfrase_dom"/>
</dbReference>
<dbReference type="OrthoDB" id="1718875at2759"/>
<dbReference type="GO" id="GO:0008360">
    <property type="term" value="P:regulation of cell shape"/>
    <property type="evidence" value="ECO:0007669"/>
    <property type="project" value="UniProtKB-KW"/>
</dbReference>
<evidence type="ECO:0000256" key="5">
    <source>
        <dbReference type="ARBA" id="ARBA00022679"/>
    </source>
</evidence>
<organism evidence="17 18">
    <name type="scientific">Parasponia andersonii</name>
    <name type="common">Sponia andersonii</name>
    <dbReference type="NCBI Taxonomy" id="3476"/>
    <lineage>
        <taxon>Eukaryota</taxon>
        <taxon>Viridiplantae</taxon>
        <taxon>Streptophyta</taxon>
        <taxon>Embryophyta</taxon>
        <taxon>Tracheophyta</taxon>
        <taxon>Spermatophyta</taxon>
        <taxon>Magnoliopsida</taxon>
        <taxon>eudicotyledons</taxon>
        <taxon>Gunneridae</taxon>
        <taxon>Pentapetalae</taxon>
        <taxon>rosids</taxon>
        <taxon>fabids</taxon>
        <taxon>Rosales</taxon>
        <taxon>Cannabaceae</taxon>
        <taxon>Parasponia</taxon>
    </lineage>
</organism>
<dbReference type="InterPro" id="IPR005750">
    <property type="entry name" value="UDP_GlcNAc_COvinyl_MurA"/>
</dbReference>
<dbReference type="GO" id="GO:0005737">
    <property type="term" value="C:cytoplasm"/>
    <property type="evidence" value="ECO:0007669"/>
    <property type="project" value="UniProtKB-SubCell"/>
</dbReference>
<protein>
    <recommendedName>
        <fullName evidence="12">UDP-N-acetylglucosamine 1-carboxyvinyltransferase</fullName>
        <ecNumber evidence="11">2.5.1.7</ecNumber>
    </recommendedName>
    <alternativeName>
        <fullName evidence="13">Enoylpyruvate transferase</fullName>
    </alternativeName>
    <alternativeName>
        <fullName evidence="14">UDP-N-acetylglucosamine enolpyruvyl transferase</fullName>
    </alternativeName>
</protein>
<dbReference type="GO" id="GO:0051301">
    <property type="term" value="P:cell division"/>
    <property type="evidence" value="ECO:0007669"/>
    <property type="project" value="UniProtKB-KW"/>
</dbReference>
<dbReference type="NCBIfam" id="TIGR01072">
    <property type="entry name" value="murA"/>
    <property type="match status" value="1"/>
</dbReference>
<keyword evidence="7" id="KW-0573">Peptidoglycan synthesis</keyword>